<proteinExistence type="predicted"/>
<feature type="transmembrane region" description="Helical" evidence="1">
    <location>
        <begin position="81"/>
        <end position="99"/>
    </location>
</feature>
<keyword evidence="1" id="KW-1133">Transmembrane helix</keyword>
<dbReference type="Pfam" id="PF09515">
    <property type="entry name" value="Thia_YuaJ"/>
    <property type="match status" value="1"/>
</dbReference>
<reference evidence="2 3" key="1">
    <citation type="submission" date="2020-07" db="EMBL/GenBank/DDBJ databases">
        <title>Thermoactinomyces phylogeny.</title>
        <authorList>
            <person name="Dunlap C."/>
        </authorList>
    </citation>
    <scope>NUCLEOTIDE SEQUENCE [LARGE SCALE GENOMIC DNA]</scope>
    <source>
        <strain evidence="2 3">AMNI-1</strain>
    </source>
</reference>
<gene>
    <name evidence="2" type="primary">thiT</name>
    <name evidence="2" type="ORF">H2C83_08745</name>
</gene>
<feature type="transmembrane region" description="Helical" evidence="1">
    <location>
        <begin position="31"/>
        <end position="49"/>
    </location>
</feature>
<evidence type="ECO:0000256" key="1">
    <source>
        <dbReference type="SAM" id="Phobius"/>
    </source>
</evidence>
<dbReference type="NCBIfam" id="TIGR02357">
    <property type="entry name" value="ECF_ThiT_YuaJ"/>
    <property type="match status" value="1"/>
</dbReference>
<dbReference type="GO" id="GO:0015234">
    <property type="term" value="F:thiamine transmembrane transporter activity"/>
    <property type="evidence" value="ECO:0007669"/>
    <property type="project" value="InterPro"/>
</dbReference>
<feature type="transmembrane region" description="Helical" evidence="1">
    <location>
        <begin position="56"/>
        <end position="75"/>
    </location>
</feature>
<feature type="transmembrane region" description="Helical" evidence="1">
    <location>
        <begin position="120"/>
        <end position="138"/>
    </location>
</feature>
<dbReference type="AlphaFoldDB" id="A0A7W1XSJ9"/>
<name>A0A7W1XSJ9_9BACL</name>
<feature type="transmembrane region" description="Helical" evidence="1">
    <location>
        <begin position="7"/>
        <end position="25"/>
    </location>
</feature>
<keyword evidence="1" id="KW-0812">Transmembrane</keyword>
<keyword evidence="3" id="KW-1185">Reference proteome</keyword>
<feature type="transmembrane region" description="Helical" evidence="1">
    <location>
        <begin position="150"/>
        <end position="173"/>
    </location>
</feature>
<dbReference type="GO" id="GO:0005886">
    <property type="term" value="C:plasma membrane"/>
    <property type="evidence" value="ECO:0007669"/>
    <property type="project" value="InterPro"/>
</dbReference>
<evidence type="ECO:0000313" key="2">
    <source>
        <dbReference type="EMBL" id="MBA4602400.1"/>
    </source>
</evidence>
<accession>A0A7W1XSJ9</accession>
<protein>
    <submittedName>
        <fullName evidence="2">Energy-coupled thiamine transporter ThiT</fullName>
    </submittedName>
</protein>
<dbReference type="InterPro" id="IPR012651">
    <property type="entry name" value="Thia_Transptr_ThiT"/>
</dbReference>
<dbReference type="Gene3D" id="1.10.1760.20">
    <property type="match status" value="1"/>
</dbReference>
<organism evidence="2 3">
    <name type="scientific">Thermoactinomyces mirandus</name>
    <dbReference type="NCBI Taxonomy" id="2756294"/>
    <lineage>
        <taxon>Bacteria</taxon>
        <taxon>Bacillati</taxon>
        <taxon>Bacillota</taxon>
        <taxon>Bacilli</taxon>
        <taxon>Bacillales</taxon>
        <taxon>Thermoactinomycetaceae</taxon>
        <taxon>Thermoactinomyces</taxon>
    </lineage>
</organism>
<comment type="caution">
    <text evidence="2">The sequence shown here is derived from an EMBL/GenBank/DDBJ whole genome shotgun (WGS) entry which is preliminary data.</text>
</comment>
<dbReference type="RefSeq" id="WP_181739888.1">
    <property type="nucleotide sequence ID" value="NZ_JACEOL010000030.1"/>
</dbReference>
<keyword evidence="1" id="KW-0472">Membrane</keyword>
<sequence>MISKRLVTMVEVALMAAIAVVLNKITPFQMWLNGGSVTLSMIPVAAVALRRGIKPGVVCGGIAGLILLLAGGYVIHPVQAVLDYPVAFAALGFAGLAVLKETVAKKRQLLRMSSGIILGGSLRFLAHYLSGIIFFKAYTPVGQSLYVYSFIYNLSYILPEVILTVIVTGLIYWSAPQLLRRR</sequence>
<dbReference type="EMBL" id="JACEOL010000030">
    <property type="protein sequence ID" value="MBA4602400.1"/>
    <property type="molecule type" value="Genomic_DNA"/>
</dbReference>
<evidence type="ECO:0000313" key="3">
    <source>
        <dbReference type="Proteomes" id="UP000538292"/>
    </source>
</evidence>
<dbReference type="Proteomes" id="UP000538292">
    <property type="component" value="Unassembled WGS sequence"/>
</dbReference>